<dbReference type="InterPro" id="IPR007630">
    <property type="entry name" value="RNA_pol_sigma70_r4"/>
</dbReference>
<dbReference type="Pfam" id="PF04545">
    <property type="entry name" value="Sigma70_r4"/>
    <property type="match status" value="1"/>
</dbReference>
<organism evidence="3 4">
    <name type="scientific">Stenotrophomonas pavanii</name>
    <dbReference type="NCBI Taxonomy" id="487698"/>
    <lineage>
        <taxon>Bacteria</taxon>
        <taxon>Pseudomonadati</taxon>
        <taxon>Pseudomonadota</taxon>
        <taxon>Gammaproteobacteria</taxon>
        <taxon>Lysobacterales</taxon>
        <taxon>Lysobacteraceae</taxon>
        <taxon>Stenotrophomonas</taxon>
    </lineage>
</organism>
<dbReference type="AlphaFoldDB" id="A0A246KYU4"/>
<reference evidence="3 4" key="1">
    <citation type="submission" date="2017-06" db="EMBL/GenBank/DDBJ databases">
        <authorList>
            <person name="Kim H.J."/>
            <person name="Triplett B.A."/>
        </authorList>
    </citation>
    <scope>NUCLEOTIDE SEQUENCE [LARGE SCALE GENOMIC DNA]</scope>
    <source>
        <strain evidence="3 4">S18795</strain>
    </source>
</reference>
<feature type="domain" description="RNA polymerase sigma-70 region 4" evidence="2">
    <location>
        <begin position="222"/>
        <end position="261"/>
    </location>
</feature>
<dbReference type="GO" id="GO:0006352">
    <property type="term" value="P:DNA-templated transcription initiation"/>
    <property type="evidence" value="ECO:0007669"/>
    <property type="project" value="InterPro"/>
</dbReference>
<evidence type="ECO:0000313" key="3">
    <source>
        <dbReference type="EMBL" id="OWR33586.1"/>
    </source>
</evidence>
<evidence type="ECO:0000259" key="2">
    <source>
        <dbReference type="Pfam" id="PF04545"/>
    </source>
</evidence>
<evidence type="ECO:0000313" key="4">
    <source>
        <dbReference type="Proteomes" id="UP000197904"/>
    </source>
</evidence>
<dbReference type="Gene3D" id="1.10.260.40">
    <property type="entry name" value="lambda repressor-like DNA-binding domains"/>
    <property type="match status" value="1"/>
</dbReference>
<dbReference type="InterPro" id="IPR001387">
    <property type="entry name" value="Cro/C1-type_HTH"/>
</dbReference>
<gene>
    <name evidence="3" type="ORF">CEE55_11060</name>
</gene>
<accession>A0A246KYU4</accession>
<name>A0A246KYU4_9GAMM</name>
<dbReference type="InterPro" id="IPR036388">
    <property type="entry name" value="WH-like_DNA-bd_sf"/>
</dbReference>
<dbReference type="GO" id="GO:0003677">
    <property type="term" value="F:DNA binding"/>
    <property type="evidence" value="ECO:0007669"/>
    <property type="project" value="InterPro"/>
</dbReference>
<dbReference type="PRINTS" id="PR00046">
    <property type="entry name" value="SIGMA70FCT"/>
</dbReference>
<dbReference type="Gene3D" id="1.10.10.10">
    <property type="entry name" value="Winged helix-like DNA-binding domain superfamily/Winged helix DNA-binding domain"/>
    <property type="match status" value="1"/>
</dbReference>
<evidence type="ECO:0000256" key="1">
    <source>
        <dbReference type="ARBA" id="ARBA00007788"/>
    </source>
</evidence>
<proteinExistence type="inferred from homology"/>
<comment type="caution">
    <text evidence="3">The sequence shown here is derived from an EMBL/GenBank/DDBJ whole genome shotgun (WGS) entry which is preliminary data.</text>
</comment>
<dbReference type="InterPro" id="IPR013324">
    <property type="entry name" value="RNA_pol_sigma_r3/r4-like"/>
</dbReference>
<protein>
    <recommendedName>
        <fullName evidence="2">RNA polymerase sigma-70 region 4 domain-containing protein</fullName>
    </recommendedName>
</protein>
<dbReference type="EMBL" id="NIXP01000076">
    <property type="protein sequence ID" value="OWR33586.1"/>
    <property type="molecule type" value="Genomic_DNA"/>
</dbReference>
<dbReference type="RefSeq" id="WP_032966756.1">
    <property type="nucleotide sequence ID" value="NZ_NIXP01000076.1"/>
</dbReference>
<comment type="similarity">
    <text evidence="1">Belongs to the sigma-70 factor family.</text>
</comment>
<dbReference type="CDD" id="cd00093">
    <property type="entry name" value="HTH_XRE"/>
    <property type="match status" value="1"/>
</dbReference>
<dbReference type="SUPFAM" id="SSF88659">
    <property type="entry name" value="Sigma3 and sigma4 domains of RNA polymerase sigma factors"/>
    <property type="match status" value="1"/>
</dbReference>
<dbReference type="InterPro" id="IPR010982">
    <property type="entry name" value="Lambda_DNA-bd_dom_sf"/>
</dbReference>
<sequence>MLDGWIGTEAGELSDESAVEIIKNWMSLSLQRSEGISDIHAKTGIQRKRLVKLFSLHCQDTPLPEEIKKISAATGYPAHDLVVQAADYLCPTVLDLTPSEKTVVLPRASRNALKLWLRSARRDNPRGRLTQMELADRIGRSHMSVAAWENPGISRIPKYKDICAIAEACCVEPPGPDFDVRQGRAIQAEVIASMASPTDLYEEILFNGCLLSRRAHAPSHAERNAQVFRARYGGQGDSESTLSAIGEIHGITRERIRQIVDKQLSFLPTTTVLTAQFDALAEACQELGAVAVPEAEERLRSLLGGTLSLQGAIDYGREVLGRSLPVQIIQIKKGDPVVLPGQLPTWFVAGISQSKAAIRHCGAAQINLVWALTMRQHGDWIAPDEFRSIIAHAPGFEWVDDDQAWYWFGVDGSANRVVNRAIDILSNAKGALDIEVIYSGVTRYSRGASSDVAEDAGIWPPMEVVQRVLAKTPVLVCQQGDDFRLANPGAPREGKKGVAQSIVEELKLRGGLASRSELHQSLVVNLGLNAISFSVALACSPLLRQVDRGIFAIRGWPINAARLTEAQGRVGTSSGPLVNHREVSVSSSGDVSWVNTVSKSSLSNLYAGVPAKAFLHLGEGDYDAGGIMLTLTETRMVGLIKYVVSLGGTAGTAYKVTANGRTRRALVEVMGATEDEFEEGN</sequence>
<dbReference type="Proteomes" id="UP000197904">
    <property type="component" value="Unassembled WGS sequence"/>
</dbReference>
<dbReference type="InterPro" id="IPR000943">
    <property type="entry name" value="RNA_pol_sigma70"/>
</dbReference>
<dbReference type="GO" id="GO:0003700">
    <property type="term" value="F:DNA-binding transcription factor activity"/>
    <property type="evidence" value="ECO:0007669"/>
    <property type="project" value="InterPro"/>
</dbReference>